<dbReference type="EMBL" id="LUCH01000454">
    <property type="protein sequence ID" value="KAF5405096.1"/>
    <property type="molecule type" value="Genomic_DNA"/>
</dbReference>
<sequence length="1041" mass="116262">MHVNTETSEPDSRSRRGPGIYRHSHLEQQTSQQQAVDHLNHAIKRVTHFKPSLTPGLGTRRVVQSNVGLDTRIRFDMEPKAGDEAFREWHEAIRLMARLGDGLPSFVRRRVWSALADRQLSKQHVDWTYVVSLAFTEGAHAGDESLGCQIVKDLHRTGCEQFGSEKDKAALQQVLLAYARWNKRVGYCQGFNVIAATILDVTNRDEKEAFKIMVYLIDYVLPESYFAQNLQALSVDIAVFRHLLQIRLPRLAAHLDRLQYKAALEINDRLGRPSIDASEFFAGRAQGLYEPPLMNVYAIQWFLTLFTTCLAPDAILRIWDSILLEGSEVVLRTAVVIMEFLASRLLKLKSADQFYSTMSELLTEFQEGHIVSTRELLFEIYQLAPFPYPNLKELREKFMYNVAPLVSASLPKMSTSSRLSCESVTNSRFRLIPRFKFKQKETSTEAAQVAVASSIEAGKKQYGEKSSKHKSPIATKLESIQQRNLQSAIPLVSVECEDASRTLEDKFQCLTVVSKEREEVEFSDNGHNTDRPLMAECEPKMDLQTSTVDVVGSPNDKIIATNFSSELQPQDQIYVNQPDKPDKLTGSTGSLKLLHTSAENPPDDSKRRAQSLSPCYITEESDINQLGPGAVGGTSTSKPSLQPQLACPVRMRASLTELKSQYRRQLAQQRQTKLQQPGLWTSHDPMDSPLFSTAWITAVLPQKKESKSMEFSRSVDLAAINTVVPCLEEHQEPLDCQASSEEDVFLNELAAAQCEPVDSEMSMCLSPSKTIHTDLDLIGAVHSWQAKAVWASEPTNSELVESNEVEDSGPNGPCAELSSQDLTKSKAVAETAVNVNRKPKLWELAERATAKYTNTFDSAVMVTEDATSDVSASFYSARSHAAYFGHQMALGNVCCDSVHSDHPKEDSPVRGMYGSLHRTDFTRNLEEEKVVPEKYLEVASADSLRISAPPQHFKKPPWEDATSMFVSRKLRLPSGQFAALPTSQGIGLRLPLSPKRQQFGAQFGLYKTTNYTSAGLSTFSDRVQFVGLARHALTRHSLNCA</sequence>
<protein>
    <submittedName>
        <fullName evidence="3">TBC domain protein</fullName>
    </submittedName>
</protein>
<comment type="caution">
    <text evidence="3">The sequence shown here is derived from an EMBL/GenBank/DDBJ whole genome shotgun (WGS) entry which is preliminary data.</text>
</comment>
<dbReference type="SMART" id="SM00164">
    <property type="entry name" value="TBC"/>
    <property type="match status" value="1"/>
</dbReference>
<evidence type="ECO:0000313" key="3">
    <source>
        <dbReference type="EMBL" id="KAF5405096.1"/>
    </source>
</evidence>
<organism evidence="3 4">
    <name type="scientific">Paragonimus heterotremus</name>
    <dbReference type="NCBI Taxonomy" id="100268"/>
    <lineage>
        <taxon>Eukaryota</taxon>
        <taxon>Metazoa</taxon>
        <taxon>Spiralia</taxon>
        <taxon>Lophotrochozoa</taxon>
        <taxon>Platyhelminthes</taxon>
        <taxon>Trematoda</taxon>
        <taxon>Digenea</taxon>
        <taxon>Plagiorchiida</taxon>
        <taxon>Troglotremata</taxon>
        <taxon>Troglotrematidae</taxon>
        <taxon>Paragonimus</taxon>
    </lineage>
</organism>
<dbReference type="Pfam" id="PF23436">
    <property type="entry name" value="RabGap-TBC_2"/>
    <property type="match status" value="1"/>
</dbReference>
<dbReference type="Pfam" id="PF00566">
    <property type="entry name" value="RabGAP-TBC"/>
    <property type="match status" value="1"/>
</dbReference>
<keyword evidence="4" id="KW-1185">Reference proteome</keyword>
<dbReference type="InterPro" id="IPR000195">
    <property type="entry name" value="Rab-GAP-TBC_dom"/>
</dbReference>
<dbReference type="SUPFAM" id="SSF47923">
    <property type="entry name" value="Ypt/Rab-GAP domain of gyp1p"/>
    <property type="match status" value="2"/>
</dbReference>
<feature type="compositionally biased region" description="Polar residues" evidence="1">
    <location>
        <begin position="633"/>
        <end position="643"/>
    </location>
</feature>
<proteinExistence type="predicted"/>
<dbReference type="Gene3D" id="1.10.472.80">
    <property type="entry name" value="Ypt/Rab-GAP domain of gyp1p, domain 3"/>
    <property type="match status" value="1"/>
</dbReference>
<name>A0A8J4WKG3_9TREM</name>
<dbReference type="GO" id="GO:0005783">
    <property type="term" value="C:endoplasmic reticulum"/>
    <property type="evidence" value="ECO:0007669"/>
    <property type="project" value="TreeGrafter"/>
</dbReference>
<accession>A0A8J4WKG3</accession>
<dbReference type="Gene3D" id="1.10.8.270">
    <property type="entry name" value="putative rabgap domain of human tbc1 domain family member 14 like domains"/>
    <property type="match status" value="1"/>
</dbReference>
<dbReference type="OrthoDB" id="289721at2759"/>
<dbReference type="AlphaFoldDB" id="A0A8J4WKG3"/>
<gene>
    <name evidence="3" type="ORF">PHET_01391</name>
</gene>
<dbReference type="PROSITE" id="PS50086">
    <property type="entry name" value="TBC_RABGAP"/>
    <property type="match status" value="1"/>
</dbReference>
<feature type="region of interest" description="Disordered" evidence="1">
    <location>
        <begin position="623"/>
        <end position="645"/>
    </location>
</feature>
<dbReference type="PANTHER" id="PTHR13399">
    <property type="entry name" value="TRANSLOCON-ASSOCIATED PROTEIN TRAP , GAMMA SUBUNIT"/>
    <property type="match status" value="1"/>
</dbReference>
<evidence type="ECO:0000256" key="1">
    <source>
        <dbReference type="SAM" id="MobiDB-lite"/>
    </source>
</evidence>
<reference evidence="3" key="1">
    <citation type="submission" date="2019-05" db="EMBL/GenBank/DDBJ databases">
        <title>Annotation for the trematode Paragonimus heterotremus.</title>
        <authorList>
            <person name="Choi Y.-J."/>
        </authorList>
    </citation>
    <scope>NUCLEOTIDE SEQUENCE</scope>
    <source>
        <strain evidence="3">LC</strain>
    </source>
</reference>
<dbReference type="PANTHER" id="PTHR13399:SF4">
    <property type="entry name" value="TBC1 DOMAIN FAMILY MEMBER 30"/>
    <property type="match status" value="1"/>
</dbReference>
<feature type="domain" description="Rab-GAP TBC" evidence="2">
    <location>
        <begin position="102"/>
        <end position="326"/>
    </location>
</feature>
<dbReference type="InterPro" id="IPR035969">
    <property type="entry name" value="Rab-GAP_TBC_sf"/>
</dbReference>
<feature type="region of interest" description="Disordered" evidence="1">
    <location>
        <begin position="575"/>
        <end position="610"/>
    </location>
</feature>
<evidence type="ECO:0000259" key="2">
    <source>
        <dbReference type="PROSITE" id="PS50086"/>
    </source>
</evidence>
<dbReference type="Proteomes" id="UP000748531">
    <property type="component" value="Unassembled WGS sequence"/>
</dbReference>
<evidence type="ECO:0000313" key="4">
    <source>
        <dbReference type="Proteomes" id="UP000748531"/>
    </source>
</evidence>